<comment type="caution">
    <text evidence="4">The sequence shown here is derived from an EMBL/GenBank/DDBJ whole genome shotgun (WGS) entry which is preliminary data.</text>
</comment>
<dbReference type="InterPro" id="IPR032508">
    <property type="entry name" value="FecR_C"/>
</dbReference>
<keyword evidence="1" id="KW-0472">Membrane</keyword>
<dbReference type="Pfam" id="PF04773">
    <property type="entry name" value="FecR"/>
    <property type="match status" value="1"/>
</dbReference>
<accession>A0A645CMI7</accession>
<protein>
    <recommendedName>
        <fullName evidence="5">FecR protein domain-containing protein</fullName>
    </recommendedName>
</protein>
<evidence type="ECO:0000256" key="1">
    <source>
        <dbReference type="SAM" id="Phobius"/>
    </source>
</evidence>
<dbReference type="Gene3D" id="2.60.120.1440">
    <property type="match status" value="1"/>
</dbReference>
<dbReference type="InterPro" id="IPR006860">
    <property type="entry name" value="FecR"/>
</dbReference>
<dbReference type="PIRSF" id="PIRSF018266">
    <property type="entry name" value="FecR"/>
    <property type="match status" value="1"/>
</dbReference>
<sequence>MDSGFSLLVKYLSSPLSPAERQELDEWRICSPENQALFSEVSQLRLISEFRRSNTVSETALALSRVQEKLRRRSPQYRFFNVFKYTAAIAFIVLLSVFGWKQWTAGRYTTIVVAEHESVKKVHLADGSTVWLNASSELRIPKSFSSSRRTLSLKGKAFFDIEKNPRSPFLVTSAYINVKVTGTSFDLFVDDEGRRVETILASGKVVLQDNRKEDVYEMSPGEKVVFNAENNSYSVSTVDVNTLTSWHLDQIKFENATLREIVNKLSLIYDVNINLESKKLADRRYRYVINREESLKEVLDILSYLAPIHYRIEGNEVFITE</sequence>
<evidence type="ECO:0000259" key="2">
    <source>
        <dbReference type="Pfam" id="PF04773"/>
    </source>
</evidence>
<gene>
    <name evidence="4" type="ORF">SDC9_125128</name>
</gene>
<feature type="domain" description="FecR protein" evidence="2">
    <location>
        <begin position="115"/>
        <end position="205"/>
    </location>
</feature>
<evidence type="ECO:0000313" key="4">
    <source>
        <dbReference type="EMBL" id="MPM78117.1"/>
    </source>
</evidence>
<dbReference type="PANTHER" id="PTHR30273">
    <property type="entry name" value="PERIPLASMIC SIGNAL SENSOR AND SIGMA FACTOR ACTIVATOR FECR-RELATED"/>
    <property type="match status" value="1"/>
</dbReference>
<dbReference type="GO" id="GO:0016989">
    <property type="term" value="F:sigma factor antagonist activity"/>
    <property type="evidence" value="ECO:0007669"/>
    <property type="project" value="TreeGrafter"/>
</dbReference>
<dbReference type="Gene3D" id="3.55.50.30">
    <property type="match status" value="1"/>
</dbReference>
<reference evidence="4" key="1">
    <citation type="submission" date="2019-08" db="EMBL/GenBank/DDBJ databases">
        <authorList>
            <person name="Kucharzyk K."/>
            <person name="Murdoch R.W."/>
            <person name="Higgins S."/>
            <person name="Loffler F."/>
        </authorList>
    </citation>
    <scope>NUCLEOTIDE SEQUENCE</scope>
</reference>
<feature type="domain" description="Protein FecR C-terminal" evidence="3">
    <location>
        <begin position="251"/>
        <end position="319"/>
    </location>
</feature>
<keyword evidence="1" id="KW-0812">Transmembrane</keyword>
<dbReference type="AlphaFoldDB" id="A0A645CMI7"/>
<name>A0A645CMI7_9ZZZZ</name>
<evidence type="ECO:0000259" key="3">
    <source>
        <dbReference type="Pfam" id="PF16344"/>
    </source>
</evidence>
<proteinExistence type="predicted"/>
<dbReference type="Pfam" id="PF16344">
    <property type="entry name" value="FecR_C"/>
    <property type="match status" value="1"/>
</dbReference>
<dbReference type="PANTHER" id="PTHR30273:SF2">
    <property type="entry name" value="PROTEIN FECR"/>
    <property type="match status" value="1"/>
</dbReference>
<organism evidence="4">
    <name type="scientific">bioreactor metagenome</name>
    <dbReference type="NCBI Taxonomy" id="1076179"/>
    <lineage>
        <taxon>unclassified sequences</taxon>
        <taxon>metagenomes</taxon>
        <taxon>ecological metagenomes</taxon>
    </lineage>
</organism>
<keyword evidence="1" id="KW-1133">Transmembrane helix</keyword>
<feature type="transmembrane region" description="Helical" evidence="1">
    <location>
        <begin position="79"/>
        <end position="100"/>
    </location>
</feature>
<dbReference type="InterPro" id="IPR012373">
    <property type="entry name" value="Ferrdict_sens_TM"/>
</dbReference>
<evidence type="ECO:0008006" key="5">
    <source>
        <dbReference type="Google" id="ProtNLM"/>
    </source>
</evidence>
<dbReference type="EMBL" id="VSSQ01028407">
    <property type="protein sequence ID" value="MPM78117.1"/>
    <property type="molecule type" value="Genomic_DNA"/>
</dbReference>